<evidence type="ECO:0000313" key="1">
    <source>
        <dbReference type="EMBL" id="KAJ0178837.1"/>
    </source>
</evidence>
<protein>
    <submittedName>
        <fullName evidence="1">Uncharacterized protein</fullName>
    </submittedName>
</protein>
<reference evidence="1 2" key="1">
    <citation type="journal article" date="2021" name="Front. Genet.">
        <title>Chromosome-Level Genome Assembly Reveals Significant Gene Expansion in the Toll and IMD Signaling Pathways of Dendrolimus kikuchii.</title>
        <authorList>
            <person name="Zhou J."/>
            <person name="Wu P."/>
            <person name="Xiong Z."/>
            <person name="Liu N."/>
            <person name="Zhao N."/>
            <person name="Ji M."/>
            <person name="Qiu Y."/>
            <person name="Yang B."/>
        </authorList>
    </citation>
    <scope>NUCLEOTIDE SEQUENCE [LARGE SCALE GENOMIC DNA]</scope>
    <source>
        <strain evidence="1">Ann1</strain>
    </source>
</reference>
<organism evidence="1 2">
    <name type="scientific">Dendrolimus kikuchii</name>
    <dbReference type="NCBI Taxonomy" id="765133"/>
    <lineage>
        <taxon>Eukaryota</taxon>
        <taxon>Metazoa</taxon>
        <taxon>Ecdysozoa</taxon>
        <taxon>Arthropoda</taxon>
        <taxon>Hexapoda</taxon>
        <taxon>Insecta</taxon>
        <taxon>Pterygota</taxon>
        <taxon>Neoptera</taxon>
        <taxon>Endopterygota</taxon>
        <taxon>Lepidoptera</taxon>
        <taxon>Glossata</taxon>
        <taxon>Ditrysia</taxon>
        <taxon>Bombycoidea</taxon>
        <taxon>Lasiocampidae</taxon>
        <taxon>Dendrolimus</taxon>
    </lineage>
</organism>
<evidence type="ECO:0000313" key="2">
    <source>
        <dbReference type="Proteomes" id="UP000824533"/>
    </source>
</evidence>
<keyword evidence="2" id="KW-1185">Reference proteome</keyword>
<sequence length="427" mass="48080">MFCFKVFIVIFLMLKVKLGISMKIFESDINVNDILRTDLMPTYFIAEGKNDPNFNTSVSQQSVSLNGSIDAALSMLDFHRNMMNEYHCRNYIAEQILEEMGKSVIQKRAGKPFPSLALENVFSRRTQELRNNLMYDVGSVNYQEWLAKVAAMNEPYHYQNTDVIPNTSLNNVSVASVTPESQGPQVQTREGYEVYEGGEPQAYQEAEAPVQDISKYSKYSVFYDDKYNSGGYEYSMPPPPPPVYHHQVPHGHVIEEQYEVERDNHGLGIADLFDISLTGIAFLSFGMFVLQVLMCITMNQQQPVMQMVDNGGDTVDEVFRIKRNAFDNPETSQEQRSKSSLSTVNTITRYALLALRPRSTPCLYRALCLGNKRVRGLKDPNRFWLPVWHAGVAWSRGGALGALKAAVLGLGGADCDNLYPSAHCLSQ</sequence>
<dbReference type="EMBL" id="CM034395">
    <property type="protein sequence ID" value="KAJ0178837.1"/>
    <property type="molecule type" value="Genomic_DNA"/>
</dbReference>
<name>A0ACC1D602_9NEOP</name>
<proteinExistence type="predicted"/>
<dbReference type="Proteomes" id="UP000824533">
    <property type="component" value="Linkage Group LG09"/>
</dbReference>
<gene>
    <name evidence="1" type="ORF">K1T71_005612</name>
</gene>
<accession>A0ACC1D602</accession>
<comment type="caution">
    <text evidence="1">The sequence shown here is derived from an EMBL/GenBank/DDBJ whole genome shotgun (WGS) entry which is preliminary data.</text>
</comment>